<dbReference type="FunFam" id="2.60.220.30:FF:000002">
    <property type="entry name" value="Ankyrin-3 isoform 2"/>
    <property type="match status" value="1"/>
</dbReference>
<keyword evidence="2 3" id="KW-0040">ANK repeat</keyword>
<dbReference type="InterPro" id="IPR002110">
    <property type="entry name" value="Ankyrin_rpt"/>
</dbReference>
<dbReference type="InterPro" id="IPR051165">
    <property type="entry name" value="Multifunctional_ANK_Repeat"/>
</dbReference>
<dbReference type="PROSITE" id="PS51145">
    <property type="entry name" value="ZU5"/>
    <property type="match status" value="1"/>
</dbReference>
<feature type="repeat" description="ANK" evidence="3">
    <location>
        <begin position="7"/>
        <end position="39"/>
    </location>
</feature>
<feature type="non-terminal residue" evidence="6">
    <location>
        <position position="884"/>
    </location>
</feature>
<proteinExistence type="predicted"/>
<dbReference type="PROSITE" id="PS50297">
    <property type="entry name" value="ANK_REP_REGION"/>
    <property type="match status" value="1"/>
</dbReference>
<feature type="non-terminal residue" evidence="6">
    <location>
        <position position="1"/>
    </location>
</feature>
<dbReference type="PROSITE" id="PS50088">
    <property type="entry name" value="ANK_REPEAT"/>
    <property type="match status" value="1"/>
</dbReference>
<feature type="region of interest" description="Disordered" evidence="4">
    <location>
        <begin position="236"/>
        <end position="255"/>
    </location>
</feature>
<dbReference type="Gene3D" id="2.60.220.30">
    <property type="match status" value="2"/>
</dbReference>
<accession>A0A0B7BBF3</accession>
<sequence>VNATTKVGYTPLHQAAQQGHVQVVSLLLKNQASPNAVTNNGQTPLAIAQKLGYVSVVDILKPVTDVHAITLATEDKYKVVSPEIMQETFISDSEDEGDDFLPQSPVFGKPTKSDPHVYMANYEGQKTYLHDKRSSFISRDDSISLERGGSTSPLDMSFDKEVKLRYPATDSKGRQISQLGATMNYPSYLENGPDYEEEMRYYHGDTLSPKDKNSSPDKSRTDSVFYSGDYSTLGSNRDSLTLESTRDHSTGGSVADIYVGDDEDLKYVADDPYLRKQPEQQVTEDMFARQSFRLSEGPSEVFTPRGWSGQESLDRANIVYQAQTSASAGKVLSAEPEVTASITFNPLFTTPSKETKLTPRDDPDTIRAVYQGASLKSPSVKDDIPSENWDTAHVSYHLNSPESPTVYQQNYPEGWDNVDASDKVNYPDSPTIIEYLPEHYEAVNASYELKSPTSPTANVQLFQEDLQALDTSNEIIYPDSPTLVEKLPERYDAVHASYQLQSPASPTANVQILPENLDTFDASYNIKSPDSPTIIEQTLPERWDTADIAYEDRYSSPITTEQDSPTRWDIPKIVYQGQYSHSISDQNSDSVTFLPDDSVEIVRPTISDKDQDYMDAQITSQSFHTMLTAAPPTSGRLLVGADTHRTSYSGSSFSTSFDPDNVPVDRSPVNSGFLISFMVDARGGAMRGCRHPGVRIIIPPRKCCMPTRITCRLVKREKLIKPPPMLEGEGLAARVLEMSPVGVKFLGPVLLEVPHFASLRGNEREVVILRSDNGESWYEHPMQATEDAVTEALGSSPEGGLRGSQASVSSLWQLDSEEDLSKKRIKRILTTDLPQYFALVSRVTHVKQESIVIGMEGGVLSSNVVPQVQAVLPEGTLTRPIPVG</sequence>
<dbReference type="Gene3D" id="1.25.40.20">
    <property type="entry name" value="Ankyrin repeat-containing domain"/>
    <property type="match status" value="1"/>
</dbReference>
<dbReference type="Pfam" id="PF12796">
    <property type="entry name" value="Ank_2"/>
    <property type="match status" value="1"/>
</dbReference>
<evidence type="ECO:0000256" key="1">
    <source>
        <dbReference type="ARBA" id="ARBA00022737"/>
    </source>
</evidence>
<feature type="domain" description="ZU5" evidence="5">
    <location>
        <begin position="673"/>
        <end position="842"/>
    </location>
</feature>
<dbReference type="SMART" id="SM00218">
    <property type="entry name" value="ZU5"/>
    <property type="match status" value="1"/>
</dbReference>
<evidence type="ECO:0000256" key="4">
    <source>
        <dbReference type="SAM" id="MobiDB-lite"/>
    </source>
</evidence>
<dbReference type="PANTHER" id="PTHR24123">
    <property type="entry name" value="ANKYRIN REPEAT-CONTAINING"/>
    <property type="match status" value="1"/>
</dbReference>
<keyword evidence="1" id="KW-0677">Repeat</keyword>
<dbReference type="Pfam" id="PF00791">
    <property type="entry name" value="ZU5"/>
    <property type="match status" value="1"/>
</dbReference>
<dbReference type="SMART" id="SM00248">
    <property type="entry name" value="ANK"/>
    <property type="match status" value="1"/>
</dbReference>
<dbReference type="InterPro" id="IPR000906">
    <property type="entry name" value="ZU5_dom"/>
</dbReference>
<gene>
    <name evidence="6" type="primary">ORF177974</name>
</gene>
<dbReference type="AlphaFoldDB" id="A0A0B7BBF3"/>
<evidence type="ECO:0000313" key="6">
    <source>
        <dbReference type="EMBL" id="CEK90684.1"/>
    </source>
</evidence>
<name>A0A0B7BBF3_9EUPU</name>
<protein>
    <recommendedName>
        <fullName evidence="5">ZU5 domain-containing protein</fullName>
    </recommendedName>
</protein>
<evidence type="ECO:0000256" key="3">
    <source>
        <dbReference type="PROSITE-ProRule" id="PRU00023"/>
    </source>
</evidence>
<dbReference type="SUPFAM" id="SSF48403">
    <property type="entry name" value="Ankyrin repeat"/>
    <property type="match status" value="1"/>
</dbReference>
<feature type="compositionally biased region" description="Basic and acidic residues" evidence="4">
    <location>
        <begin position="204"/>
        <end position="221"/>
    </location>
</feature>
<feature type="region of interest" description="Disordered" evidence="4">
    <location>
        <begin position="204"/>
        <end position="228"/>
    </location>
</feature>
<evidence type="ECO:0000256" key="2">
    <source>
        <dbReference type="ARBA" id="ARBA00023043"/>
    </source>
</evidence>
<dbReference type="InterPro" id="IPR036770">
    <property type="entry name" value="Ankyrin_rpt-contain_sf"/>
</dbReference>
<reference evidence="6" key="1">
    <citation type="submission" date="2014-12" db="EMBL/GenBank/DDBJ databases">
        <title>Insight into the proteome of Arion vulgaris.</title>
        <authorList>
            <person name="Aradska J."/>
            <person name="Bulat T."/>
            <person name="Smidak R."/>
            <person name="Sarate P."/>
            <person name="Gangsoo J."/>
            <person name="Sialana F."/>
            <person name="Bilban M."/>
            <person name="Lubec G."/>
        </authorList>
    </citation>
    <scope>NUCLEOTIDE SEQUENCE</scope>
    <source>
        <tissue evidence="6">Skin</tissue>
    </source>
</reference>
<organism evidence="6">
    <name type="scientific">Arion vulgaris</name>
    <dbReference type="NCBI Taxonomy" id="1028688"/>
    <lineage>
        <taxon>Eukaryota</taxon>
        <taxon>Metazoa</taxon>
        <taxon>Spiralia</taxon>
        <taxon>Lophotrochozoa</taxon>
        <taxon>Mollusca</taxon>
        <taxon>Gastropoda</taxon>
        <taxon>Heterobranchia</taxon>
        <taxon>Euthyneura</taxon>
        <taxon>Panpulmonata</taxon>
        <taxon>Eupulmonata</taxon>
        <taxon>Stylommatophora</taxon>
        <taxon>Helicina</taxon>
        <taxon>Arionoidea</taxon>
        <taxon>Arionidae</taxon>
        <taxon>Arion</taxon>
    </lineage>
</organism>
<evidence type="ECO:0000259" key="5">
    <source>
        <dbReference type="PROSITE" id="PS51145"/>
    </source>
</evidence>
<dbReference type="PANTHER" id="PTHR24123:SF49">
    <property type="entry name" value="ANKYRIN-2-LIKE ISOFORM X1"/>
    <property type="match status" value="1"/>
</dbReference>
<dbReference type="EMBL" id="HACG01043819">
    <property type="protein sequence ID" value="CEK90684.1"/>
    <property type="molecule type" value="Transcribed_RNA"/>
</dbReference>